<dbReference type="HAMAP" id="MF_01148">
    <property type="entry name" value="Lnt"/>
    <property type="match status" value="1"/>
</dbReference>
<feature type="domain" description="CN hydrolase" evidence="10">
    <location>
        <begin position="233"/>
        <end position="483"/>
    </location>
</feature>
<feature type="transmembrane region" description="Helical" evidence="9">
    <location>
        <begin position="493"/>
        <end position="513"/>
    </location>
</feature>
<feature type="transmembrane region" description="Helical" evidence="9">
    <location>
        <begin position="120"/>
        <end position="142"/>
    </location>
</feature>
<feature type="transmembrane region" description="Helical" evidence="9">
    <location>
        <begin position="30"/>
        <end position="46"/>
    </location>
</feature>
<feature type="transmembrane region" description="Helical" evidence="9">
    <location>
        <begin position="85"/>
        <end position="108"/>
    </location>
</feature>
<feature type="transmembrane region" description="Helical" evidence="9">
    <location>
        <begin position="162"/>
        <end position="186"/>
    </location>
</feature>
<dbReference type="PROSITE" id="PS50263">
    <property type="entry name" value="CN_HYDROLASE"/>
    <property type="match status" value="1"/>
</dbReference>
<dbReference type="CDD" id="cd07571">
    <property type="entry name" value="ALP_N-acyl_transferase"/>
    <property type="match status" value="1"/>
</dbReference>
<sequence>MNRLKSLTLPAVAFFAGAVTPFAFAPFGLWPLQIACLAILISAVLHTERARTAFYTGWAYGTASLIAGLYWLYVSMHTYGGMPSLLAGAAVVCLALFLGILAGLACLFTRFFMKGWQASLGITAILIFPAFWVLAEWVRGWIVTGLPWLVTGYAHTTSPLAGYAPVAGVYGVSFVAAIVAGAIALFFHIGRERWKTSLATVLAIIGLAFGAGSVLFHIDWTRPHGNPIQVRLLQGNVAQEFKFTPYQIGQALDMYAGMITSRPADLIVTPETAIPVYTHQLPAGYLEHLSRYAAQSLSHLALGMPQADTATVYTNSLIVMAPEDAGKPGLAGYRYNKHHLVPFGEFIPTGFRWFVRLMRIPLGDFTRGEPLQKPFRVKDQWILPNICYEDIFGEEIADQIRHEYKTGQPTPTVLLNVSNIAWFGNTIALPQHLQISQMRSLETGRPMLRATNTGTTAVIDARGRPVAWLPPYTRGELATTIQGTRGATPFIRFGNLTILIVALAALITARLLATRKRSR</sequence>
<feature type="transmembrane region" description="Helical" evidence="9">
    <location>
        <begin position="7"/>
        <end position="24"/>
    </location>
</feature>
<dbReference type="NCBIfam" id="TIGR00546">
    <property type="entry name" value="lnt"/>
    <property type="match status" value="1"/>
</dbReference>
<evidence type="ECO:0000313" key="12">
    <source>
        <dbReference type="Proteomes" id="UP001164794"/>
    </source>
</evidence>
<comment type="catalytic activity">
    <reaction evidence="9">
        <text>N-terminal S-1,2-diacyl-sn-glyceryl-L-cysteinyl-[lipoprotein] + a glycerophospholipid = N-acyl-S-1,2-diacyl-sn-glyceryl-L-cysteinyl-[lipoprotein] + a 2-acyl-sn-glycero-3-phospholipid + H(+)</text>
        <dbReference type="Rhea" id="RHEA:48228"/>
        <dbReference type="Rhea" id="RHEA-COMP:14681"/>
        <dbReference type="Rhea" id="RHEA-COMP:14684"/>
        <dbReference type="ChEBI" id="CHEBI:15378"/>
        <dbReference type="ChEBI" id="CHEBI:136912"/>
        <dbReference type="ChEBI" id="CHEBI:140656"/>
        <dbReference type="ChEBI" id="CHEBI:140657"/>
        <dbReference type="ChEBI" id="CHEBI:140660"/>
        <dbReference type="EC" id="2.3.1.269"/>
    </reaction>
</comment>
<accession>A0ABY7JKS1</accession>
<dbReference type="InterPro" id="IPR004563">
    <property type="entry name" value="Apolipo_AcylTrfase"/>
</dbReference>
<evidence type="ECO:0000259" key="10">
    <source>
        <dbReference type="PROSITE" id="PS50263"/>
    </source>
</evidence>
<dbReference type="Proteomes" id="UP001164794">
    <property type="component" value="Chromosome"/>
</dbReference>
<comment type="subcellular location">
    <subcellularLocation>
        <location evidence="1 9">Cell membrane</location>
        <topology evidence="1 9">Multi-pass membrane protein</topology>
    </subcellularLocation>
</comment>
<dbReference type="PANTHER" id="PTHR38686:SF1">
    <property type="entry name" value="APOLIPOPROTEIN N-ACYLTRANSFERASE"/>
    <property type="match status" value="1"/>
</dbReference>
<evidence type="ECO:0000256" key="1">
    <source>
        <dbReference type="ARBA" id="ARBA00004651"/>
    </source>
</evidence>
<dbReference type="InterPro" id="IPR045378">
    <property type="entry name" value="LNT_N"/>
</dbReference>
<name>A0ABY7JKS1_9BURK</name>
<dbReference type="SUPFAM" id="SSF56317">
    <property type="entry name" value="Carbon-nitrogen hydrolase"/>
    <property type="match status" value="1"/>
</dbReference>
<comment type="similarity">
    <text evidence="2 9">Belongs to the CN hydrolase family. Apolipoprotein N-acyltransferase subfamily.</text>
</comment>
<dbReference type="EC" id="2.3.1.269" evidence="9"/>
<feature type="transmembrane region" description="Helical" evidence="9">
    <location>
        <begin position="198"/>
        <end position="218"/>
    </location>
</feature>
<keyword evidence="3 9" id="KW-1003">Cell membrane</keyword>
<evidence type="ECO:0000256" key="4">
    <source>
        <dbReference type="ARBA" id="ARBA00022679"/>
    </source>
</evidence>
<keyword evidence="6 9" id="KW-1133">Transmembrane helix</keyword>
<dbReference type="InterPro" id="IPR003010">
    <property type="entry name" value="C-N_Hydrolase"/>
</dbReference>
<gene>
    <name evidence="9 11" type="primary">lnt</name>
    <name evidence="11" type="ORF">NB645_04290</name>
</gene>
<keyword evidence="7 9" id="KW-0472">Membrane</keyword>
<proteinExistence type="inferred from homology"/>
<keyword evidence="8 9" id="KW-0012">Acyltransferase</keyword>
<evidence type="ECO:0000256" key="9">
    <source>
        <dbReference type="HAMAP-Rule" id="MF_01148"/>
    </source>
</evidence>
<comment type="function">
    <text evidence="9">Catalyzes the phospholipid dependent N-acylation of the N-terminal cysteine of apolipoprotein, the last step in lipoprotein maturation.</text>
</comment>
<dbReference type="RefSeq" id="WP_269265547.1">
    <property type="nucleotide sequence ID" value="NZ_CP098248.1"/>
</dbReference>
<evidence type="ECO:0000256" key="7">
    <source>
        <dbReference type="ARBA" id="ARBA00023136"/>
    </source>
</evidence>
<keyword evidence="5 9" id="KW-0812">Transmembrane</keyword>
<evidence type="ECO:0000256" key="5">
    <source>
        <dbReference type="ARBA" id="ARBA00022692"/>
    </source>
</evidence>
<dbReference type="InterPro" id="IPR036526">
    <property type="entry name" value="C-N_Hydrolase_sf"/>
</dbReference>
<dbReference type="Gene3D" id="3.60.110.10">
    <property type="entry name" value="Carbon-nitrogen hydrolase"/>
    <property type="match status" value="1"/>
</dbReference>
<protein>
    <recommendedName>
        <fullName evidence="9">Apolipoprotein N-acyltransferase</fullName>
        <shortName evidence="9">ALP N-acyltransferase</shortName>
        <ecNumber evidence="9">2.3.1.269</ecNumber>
    </recommendedName>
</protein>
<reference evidence="11" key="1">
    <citation type="journal article" date="2022" name="Front. Microbiol.">
        <title>New perspectives on an old grouping: The genomic and phenotypic variability of Oxalobacter formigenes and the implications for calcium oxalate stone prevention.</title>
        <authorList>
            <person name="Chmiel J.A."/>
            <person name="Carr C."/>
            <person name="Stuivenberg G.A."/>
            <person name="Venema R."/>
            <person name="Chanyi R.M."/>
            <person name="Al K.F."/>
            <person name="Giguere D."/>
            <person name="Say H."/>
            <person name="Akouris P.P."/>
            <person name="Dominguez Romero S.A."/>
            <person name="Kwong A."/>
            <person name="Tai V."/>
            <person name="Koval S.F."/>
            <person name="Razvi H."/>
            <person name="Bjazevic J."/>
            <person name="Burton J.P."/>
        </authorList>
    </citation>
    <scope>NUCLEOTIDE SEQUENCE</scope>
    <source>
        <strain evidence="11">HOxNP-1</strain>
    </source>
</reference>
<dbReference type="EMBL" id="CP098248">
    <property type="protein sequence ID" value="WAV97952.1"/>
    <property type="molecule type" value="Genomic_DNA"/>
</dbReference>
<dbReference type="PANTHER" id="PTHR38686">
    <property type="entry name" value="APOLIPOPROTEIN N-ACYLTRANSFERASE"/>
    <property type="match status" value="1"/>
</dbReference>
<keyword evidence="12" id="KW-1185">Reference proteome</keyword>
<evidence type="ECO:0000313" key="11">
    <source>
        <dbReference type="EMBL" id="WAV97952.1"/>
    </source>
</evidence>
<evidence type="ECO:0000256" key="3">
    <source>
        <dbReference type="ARBA" id="ARBA00022475"/>
    </source>
</evidence>
<feature type="transmembrane region" description="Helical" evidence="9">
    <location>
        <begin position="53"/>
        <end position="73"/>
    </location>
</feature>
<evidence type="ECO:0000256" key="2">
    <source>
        <dbReference type="ARBA" id="ARBA00010065"/>
    </source>
</evidence>
<keyword evidence="4 9" id="KW-0808">Transferase</keyword>
<dbReference type="Pfam" id="PF20154">
    <property type="entry name" value="LNT_N"/>
    <property type="match status" value="1"/>
</dbReference>
<evidence type="ECO:0000256" key="8">
    <source>
        <dbReference type="ARBA" id="ARBA00023315"/>
    </source>
</evidence>
<evidence type="ECO:0000256" key="6">
    <source>
        <dbReference type="ARBA" id="ARBA00022989"/>
    </source>
</evidence>
<organism evidence="11 12">
    <name type="scientific">Oxalobacter aliiformigenes</name>
    <dbReference type="NCBI Taxonomy" id="2946593"/>
    <lineage>
        <taxon>Bacteria</taxon>
        <taxon>Pseudomonadati</taxon>
        <taxon>Pseudomonadota</taxon>
        <taxon>Betaproteobacteria</taxon>
        <taxon>Burkholderiales</taxon>
        <taxon>Oxalobacteraceae</taxon>
        <taxon>Oxalobacter</taxon>
    </lineage>
</organism>
<comment type="pathway">
    <text evidence="9">Protein modification; lipoprotein biosynthesis (N-acyl transfer).</text>
</comment>
<dbReference type="Pfam" id="PF00795">
    <property type="entry name" value="CN_hydrolase"/>
    <property type="match status" value="1"/>
</dbReference>